<dbReference type="InterPro" id="IPR036890">
    <property type="entry name" value="HATPase_C_sf"/>
</dbReference>
<evidence type="ECO:0000256" key="1">
    <source>
        <dbReference type="SAM" id="MobiDB-lite"/>
    </source>
</evidence>
<keyword evidence="2" id="KW-1133">Transmembrane helix</keyword>
<feature type="region of interest" description="Disordered" evidence="1">
    <location>
        <begin position="1189"/>
        <end position="1213"/>
    </location>
</feature>
<sequence length="1335" mass="149946">MSSRSGTDPLFAISVLNNNRRRYDDSIGTPLLSSSHERGGSSNHSTTSRTPPSTTGRNGTTTPRSIAYSSSHHNNGKRPPRSVGLSTTTTLNGSRRMSNGGLGGGGTHHRTNGKKKNRIVYPPPPPTASVQSAYTGYSDEEDEDDDHEDLSISGLDGLGSGHRTRDRPTSMNGNGHHNHQDNQSVVTDVLDISRNVGSKVMTMQEPIAERTIFPSEAAVTSSEGLDSKTPEVVMHPTQAQPNQQLMSDEDLDAVGQFLVQGSCVGIIIWLFLLFNVYLLAPEDSYEYLTGMERQAGWTIVILLFATNTTRIIPLAFQKNGFQFLKSGIMVGSFTVQFIALVSNWIMVVFKTPVMIDPYTGMRIHLFRFAVWTPLSFLMTFLTEAIDLNWQSKASVHQSFHQHSYQVAWWHASFMALSTVCGGIFPFCKNPFIWWEVMIISWILFATIYLRFYQRYVRAKVLKEQQQHQLPTKSKQTRGPNFLLNEAVDRSRMSFQLICLCTCTWTLIALTFTLACFLPEWVPKDSFWASPELPLVVGTMLESVSKVYYLTMQLHVYDKVFDESARSARRLEEMRTLMSALWEASTDILVICAETDSFIHAVISPHPLLQSEVEEFTARRNTSSTMLEISKFNNTFVSFPMNLSEPVTREDAQRIQSQRLRELNMEFTERDTTRGKNLATLAKLAKRACLDEQSWHNNAATWSLQEMVEYNPNTDSEIPVQCEAKVTTIDSGGVLLVLRDVQERYQRFEVEKALLEEVIVRKKDAEAIRFTRHEVKNGLLAAIGIVDGLKEQMQKHSAGADDSHMDDLDAALKEILEAILDNAMIREVVYEGYVPRRENVDLVQLLDPKSRERSSCGSNLSDGGGSKRHFPLFASPEPFPQLLLDPQLMRKIYQNAVSNACKYGKKDGDVKTFLTYDSASHIFRMEVFNLPGYNHEALVRLSQEESERVFQESTQLPINQRLDTKEGKLVSARSAGDGAWIMQKCAECLGGTCDINYTPNGTTLTFECPATVSDEWKEQQRSVASVPEEFKIPPTTWAIAVEDSPMQQKLLDRFLKQAGFPKEKCVVLGKTADEIYNFTDTIRDLMRENENDKFVLIIDENLDIVEGGAVTSTVSGSFSIHQLRKSMDEEDEARMLALIRSANDSVQEVEMYQSRAHGFLLKGPMKKGGLLEEIKPWWIRRFRKVRTRRRRTGDRRGVGRNGSGSGGRLMSNMSSSDFNHDDAFGITRERIMEFVTNIDALCGYRPLVDGHSSGATVGPGHSTDWQPIRYKLLLLNIDLKINSDRDLLCLAAKAIDDLTSQGGAGGVPDNLLHQWMEIRDLVTKGVEDTAVANGTS</sequence>
<protein>
    <submittedName>
        <fullName evidence="3">Uncharacterized protein</fullName>
    </submittedName>
</protein>
<keyword evidence="2" id="KW-0812">Transmembrane</keyword>
<feature type="compositionally biased region" description="Acidic residues" evidence="1">
    <location>
        <begin position="138"/>
        <end position="148"/>
    </location>
</feature>
<feature type="compositionally biased region" description="Polar residues" evidence="1">
    <location>
        <begin position="56"/>
        <end position="73"/>
    </location>
</feature>
<evidence type="ECO:0000313" key="4">
    <source>
        <dbReference type="Proteomes" id="UP001153069"/>
    </source>
</evidence>
<feature type="transmembrane region" description="Helical" evidence="2">
    <location>
        <begin position="257"/>
        <end position="280"/>
    </location>
</feature>
<feature type="compositionally biased region" description="Low complexity" evidence="1">
    <location>
        <begin position="41"/>
        <end position="55"/>
    </location>
</feature>
<feature type="transmembrane region" description="Helical" evidence="2">
    <location>
        <begin position="432"/>
        <end position="452"/>
    </location>
</feature>
<feature type="compositionally biased region" description="Basic residues" evidence="1">
    <location>
        <begin position="107"/>
        <end position="118"/>
    </location>
</feature>
<feature type="transmembrane region" description="Helical" evidence="2">
    <location>
        <begin position="496"/>
        <end position="521"/>
    </location>
</feature>
<dbReference type="Proteomes" id="UP001153069">
    <property type="component" value="Unassembled WGS sequence"/>
</dbReference>
<evidence type="ECO:0000313" key="3">
    <source>
        <dbReference type="EMBL" id="CAB9502488.1"/>
    </source>
</evidence>
<accession>A0A9N8DGC2</accession>
<keyword evidence="4" id="KW-1185">Reference proteome</keyword>
<gene>
    <name evidence="3" type="ORF">SEMRO_138_G064650.1</name>
</gene>
<feature type="transmembrane region" description="Helical" evidence="2">
    <location>
        <begin position="328"/>
        <end position="348"/>
    </location>
</feature>
<comment type="caution">
    <text evidence="3">The sequence shown here is derived from an EMBL/GenBank/DDBJ whole genome shotgun (WGS) entry which is preliminary data.</text>
</comment>
<feature type="transmembrane region" description="Helical" evidence="2">
    <location>
        <begin position="406"/>
        <end position="426"/>
    </location>
</feature>
<proteinExistence type="predicted"/>
<organism evidence="3 4">
    <name type="scientific">Seminavis robusta</name>
    <dbReference type="NCBI Taxonomy" id="568900"/>
    <lineage>
        <taxon>Eukaryota</taxon>
        <taxon>Sar</taxon>
        <taxon>Stramenopiles</taxon>
        <taxon>Ochrophyta</taxon>
        <taxon>Bacillariophyta</taxon>
        <taxon>Bacillariophyceae</taxon>
        <taxon>Bacillariophycidae</taxon>
        <taxon>Naviculales</taxon>
        <taxon>Naviculaceae</taxon>
        <taxon>Seminavis</taxon>
    </lineage>
</organism>
<feature type="region of interest" description="Disordered" evidence="1">
    <location>
        <begin position="17"/>
        <end position="185"/>
    </location>
</feature>
<evidence type="ECO:0000256" key="2">
    <source>
        <dbReference type="SAM" id="Phobius"/>
    </source>
</evidence>
<dbReference type="OrthoDB" id="45329at2759"/>
<reference evidence="3" key="1">
    <citation type="submission" date="2020-06" db="EMBL/GenBank/DDBJ databases">
        <authorList>
            <consortium name="Plant Systems Biology data submission"/>
        </authorList>
    </citation>
    <scope>NUCLEOTIDE SEQUENCE</scope>
    <source>
        <strain evidence="3">D6</strain>
    </source>
</reference>
<keyword evidence="2" id="KW-0472">Membrane</keyword>
<dbReference type="Gene3D" id="3.30.565.10">
    <property type="entry name" value="Histidine kinase-like ATPase, C-terminal domain"/>
    <property type="match status" value="1"/>
</dbReference>
<feature type="transmembrane region" description="Helical" evidence="2">
    <location>
        <begin position="295"/>
        <end position="316"/>
    </location>
</feature>
<dbReference type="EMBL" id="CAICTM010000137">
    <property type="protein sequence ID" value="CAB9502488.1"/>
    <property type="molecule type" value="Genomic_DNA"/>
</dbReference>
<feature type="transmembrane region" description="Helical" evidence="2">
    <location>
        <begin position="368"/>
        <end position="385"/>
    </location>
</feature>
<dbReference type="SUPFAM" id="SSF55874">
    <property type="entry name" value="ATPase domain of HSP90 chaperone/DNA topoisomerase II/histidine kinase"/>
    <property type="match status" value="1"/>
</dbReference>
<name>A0A9N8DGC2_9STRA</name>